<name>A0ABU3IAV6_9ACTO</name>
<dbReference type="Pfam" id="PF17384">
    <property type="entry name" value="DUF150_C"/>
    <property type="match status" value="1"/>
</dbReference>
<proteinExistence type="inferred from homology"/>
<dbReference type="SUPFAM" id="SSF75420">
    <property type="entry name" value="YhbC-like, N-terminal domain"/>
    <property type="match status" value="1"/>
</dbReference>
<comment type="caution">
    <text evidence="6">The sequence shown here is derived from an EMBL/GenBank/DDBJ whole genome shotgun (WGS) entry which is preliminary data.</text>
</comment>
<dbReference type="SUPFAM" id="SSF74942">
    <property type="entry name" value="YhbC-like, C-terminal domain"/>
    <property type="match status" value="1"/>
</dbReference>
<dbReference type="InterPro" id="IPR035956">
    <property type="entry name" value="RimP_N_sf"/>
</dbReference>
<evidence type="ECO:0000256" key="1">
    <source>
        <dbReference type="ARBA" id="ARBA00022490"/>
    </source>
</evidence>
<accession>A0ABU3IAV6</accession>
<dbReference type="PANTHER" id="PTHR33867">
    <property type="entry name" value="RIBOSOME MATURATION FACTOR RIMP"/>
    <property type="match status" value="1"/>
</dbReference>
<dbReference type="PANTHER" id="PTHR33867:SF1">
    <property type="entry name" value="RIBOSOME MATURATION FACTOR RIMP"/>
    <property type="match status" value="1"/>
</dbReference>
<comment type="subcellular location">
    <subcellularLocation>
        <location evidence="3">Cytoplasm</location>
    </subcellularLocation>
</comment>
<dbReference type="InterPro" id="IPR003728">
    <property type="entry name" value="Ribosome_maturation_RimP"/>
</dbReference>
<dbReference type="InterPro" id="IPR028998">
    <property type="entry name" value="RimP_C"/>
</dbReference>
<evidence type="ECO:0000313" key="7">
    <source>
        <dbReference type="Proteomes" id="UP001247542"/>
    </source>
</evidence>
<evidence type="ECO:0000256" key="2">
    <source>
        <dbReference type="ARBA" id="ARBA00022517"/>
    </source>
</evidence>
<dbReference type="InterPro" id="IPR036847">
    <property type="entry name" value="RimP_C_sf"/>
</dbReference>
<feature type="domain" description="Ribosome maturation factor RimP N-terminal" evidence="4">
    <location>
        <begin position="2"/>
        <end position="74"/>
    </location>
</feature>
<organism evidence="6 7">
    <name type="scientific">Gleimia hominis</name>
    <dbReference type="NCBI Taxonomy" id="595468"/>
    <lineage>
        <taxon>Bacteria</taxon>
        <taxon>Bacillati</taxon>
        <taxon>Actinomycetota</taxon>
        <taxon>Actinomycetes</taxon>
        <taxon>Actinomycetales</taxon>
        <taxon>Actinomycetaceae</taxon>
        <taxon>Gleimia</taxon>
    </lineage>
</organism>
<comment type="function">
    <text evidence="3">Required for maturation of 30S ribosomal subunits.</text>
</comment>
<comment type="similarity">
    <text evidence="3">Belongs to the RimP family.</text>
</comment>
<feature type="domain" description="Ribosome maturation factor RimP C-terminal" evidence="5">
    <location>
        <begin position="77"/>
        <end position="149"/>
    </location>
</feature>
<reference evidence="6 7" key="1">
    <citation type="submission" date="2023-06" db="EMBL/GenBank/DDBJ databases">
        <title>Draft genome sequence of Gleimia hominis type strain CCUG 57540T.</title>
        <authorList>
            <person name="Salva-Serra F."/>
            <person name="Cardew S."/>
            <person name="Jensie Markopoulos S."/>
            <person name="Ohlen M."/>
            <person name="Inganas E."/>
            <person name="Svensson-Stadler L."/>
            <person name="Moore E.R.B."/>
        </authorList>
    </citation>
    <scope>NUCLEOTIDE SEQUENCE [LARGE SCALE GENOMIC DNA]</scope>
    <source>
        <strain evidence="6 7">CCUG 57540</strain>
    </source>
</reference>
<evidence type="ECO:0000256" key="3">
    <source>
        <dbReference type="HAMAP-Rule" id="MF_01077"/>
    </source>
</evidence>
<keyword evidence="2 3" id="KW-0690">Ribosome biogenesis</keyword>
<keyword evidence="1 3" id="KW-0963">Cytoplasm</keyword>
<dbReference type="HAMAP" id="MF_01077">
    <property type="entry name" value="RimP"/>
    <property type="match status" value="1"/>
</dbReference>
<evidence type="ECO:0000313" key="6">
    <source>
        <dbReference type="EMBL" id="MDT3767502.1"/>
    </source>
</evidence>
<dbReference type="EMBL" id="JASXSX010000001">
    <property type="protein sequence ID" value="MDT3767502.1"/>
    <property type="molecule type" value="Genomic_DNA"/>
</dbReference>
<protein>
    <recommendedName>
        <fullName evidence="3">Ribosome maturation factor RimP</fullName>
    </recommendedName>
</protein>
<dbReference type="Gene3D" id="3.30.300.70">
    <property type="entry name" value="RimP-like superfamily, N-terminal"/>
    <property type="match status" value="1"/>
</dbReference>
<dbReference type="RefSeq" id="WP_313273786.1">
    <property type="nucleotide sequence ID" value="NZ_JASXSX010000001.1"/>
</dbReference>
<dbReference type="CDD" id="cd01734">
    <property type="entry name" value="YlxS_C"/>
    <property type="match status" value="1"/>
</dbReference>
<evidence type="ECO:0000259" key="5">
    <source>
        <dbReference type="Pfam" id="PF17384"/>
    </source>
</evidence>
<keyword evidence="7" id="KW-1185">Reference proteome</keyword>
<gene>
    <name evidence="3 6" type="primary">rimP</name>
    <name evidence="6" type="ORF">QS713_05430</name>
</gene>
<dbReference type="InterPro" id="IPR028989">
    <property type="entry name" value="RimP_N"/>
</dbReference>
<evidence type="ECO:0000259" key="4">
    <source>
        <dbReference type="Pfam" id="PF02576"/>
    </source>
</evidence>
<dbReference type="Pfam" id="PF02576">
    <property type="entry name" value="RimP_N"/>
    <property type="match status" value="1"/>
</dbReference>
<sequence length="154" mass="16764">MAPCVSNHDLFLEKVVLTHANPPLLRITVDLPSGTGSIDSQAVDAVARDISEVLDDADPIAGRYTLEVTSPGAERKLTTARHFERVVGQPVEITTVDKQKLRGRLIAADETRIVLAPLKLRRKEQAEGSDVNTVVELDNIAKARSRVEFGSQGE</sequence>
<dbReference type="Proteomes" id="UP001247542">
    <property type="component" value="Unassembled WGS sequence"/>
</dbReference>